<feature type="transmembrane region" description="Helical" evidence="1">
    <location>
        <begin position="26"/>
        <end position="47"/>
    </location>
</feature>
<protein>
    <recommendedName>
        <fullName evidence="2">Major facilitator superfamily (MFS) profile domain-containing protein</fullName>
    </recommendedName>
</protein>
<dbReference type="PROSITE" id="PS50850">
    <property type="entry name" value="MFS"/>
    <property type="match status" value="1"/>
</dbReference>
<proteinExistence type="predicted"/>
<comment type="caution">
    <text evidence="3">The sequence shown here is derived from an EMBL/GenBank/DDBJ whole genome shotgun (WGS) entry which is preliminary data.</text>
</comment>
<keyword evidence="1" id="KW-1133">Transmembrane helix</keyword>
<dbReference type="AlphaFoldDB" id="A0A645B8T4"/>
<organism evidence="3">
    <name type="scientific">bioreactor metagenome</name>
    <dbReference type="NCBI Taxonomy" id="1076179"/>
    <lineage>
        <taxon>unclassified sequences</taxon>
        <taxon>metagenomes</taxon>
        <taxon>ecological metagenomes</taxon>
    </lineage>
</organism>
<sequence length="176" mass="18458">MATVQSMIFSFVERVGVDRGFTIEQVASVLVAVGLVTLFPAVLAAVLQHRWPARRVMMGGPVAQAVLALTIFNAAAFLPYAVATSLFPFVMIFTHTFAFGYFAQADPTGRAVAATPAMNMIGSGIGPFVGGTLVQHSGYPALSHAAVLLAVLAVLAFAFTAWGSNKCLHQAAVTQD</sequence>
<feature type="transmembrane region" description="Helical" evidence="1">
    <location>
        <begin position="111"/>
        <end position="129"/>
    </location>
</feature>
<feature type="transmembrane region" description="Helical" evidence="1">
    <location>
        <begin position="141"/>
        <end position="162"/>
    </location>
</feature>
<feature type="domain" description="Major facilitator superfamily (MFS) profile" evidence="2">
    <location>
        <begin position="1"/>
        <end position="168"/>
    </location>
</feature>
<evidence type="ECO:0000313" key="3">
    <source>
        <dbReference type="EMBL" id="MPM61458.1"/>
    </source>
</evidence>
<dbReference type="Gene3D" id="1.20.1250.20">
    <property type="entry name" value="MFS general substrate transporter like domains"/>
    <property type="match status" value="1"/>
</dbReference>
<reference evidence="3" key="1">
    <citation type="submission" date="2019-08" db="EMBL/GenBank/DDBJ databases">
        <authorList>
            <person name="Kucharzyk K."/>
            <person name="Murdoch R.W."/>
            <person name="Higgins S."/>
            <person name="Loffler F."/>
        </authorList>
    </citation>
    <scope>NUCLEOTIDE SEQUENCE</scope>
</reference>
<dbReference type="EMBL" id="VSSQ01018351">
    <property type="protein sequence ID" value="MPM61458.1"/>
    <property type="molecule type" value="Genomic_DNA"/>
</dbReference>
<dbReference type="GO" id="GO:0022857">
    <property type="term" value="F:transmembrane transporter activity"/>
    <property type="evidence" value="ECO:0007669"/>
    <property type="project" value="InterPro"/>
</dbReference>
<evidence type="ECO:0000259" key="2">
    <source>
        <dbReference type="PROSITE" id="PS50850"/>
    </source>
</evidence>
<keyword evidence="1" id="KW-0472">Membrane</keyword>
<name>A0A645B8T4_9ZZZZ</name>
<dbReference type="InterPro" id="IPR020846">
    <property type="entry name" value="MFS_dom"/>
</dbReference>
<gene>
    <name evidence="3" type="ORF">SDC9_108316</name>
</gene>
<dbReference type="SUPFAM" id="SSF103473">
    <property type="entry name" value="MFS general substrate transporter"/>
    <property type="match status" value="1"/>
</dbReference>
<dbReference type="InterPro" id="IPR036259">
    <property type="entry name" value="MFS_trans_sf"/>
</dbReference>
<evidence type="ECO:0000256" key="1">
    <source>
        <dbReference type="SAM" id="Phobius"/>
    </source>
</evidence>
<feature type="transmembrane region" description="Helical" evidence="1">
    <location>
        <begin position="86"/>
        <end position="104"/>
    </location>
</feature>
<accession>A0A645B8T4</accession>
<keyword evidence="1" id="KW-0812">Transmembrane</keyword>